<dbReference type="InterPro" id="IPR020472">
    <property type="entry name" value="WD40_PAC1"/>
</dbReference>
<proteinExistence type="predicted"/>
<dbReference type="OrthoDB" id="674604at2759"/>
<evidence type="ECO:0000313" key="6">
    <source>
        <dbReference type="EMBL" id="OOF94121.1"/>
    </source>
</evidence>
<dbReference type="Pfam" id="PF00400">
    <property type="entry name" value="WD40"/>
    <property type="match status" value="10"/>
</dbReference>
<dbReference type="SUPFAM" id="SSF52540">
    <property type="entry name" value="P-loop containing nucleoside triphosphate hydrolases"/>
    <property type="match status" value="1"/>
</dbReference>
<gene>
    <name evidence="6" type="ORF">ASPCADRAFT_149307</name>
</gene>
<keyword evidence="2" id="KW-0677">Repeat</keyword>
<dbReference type="Gene3D" id="2.130.10.10">
    <property type="entry name" value="YVTN repeat-like/Quinoprotein amine dehydrogenase"/>
    <property type="match status" value="5"/>
</dbReference>
<dbReference type="PRINTS" id="PR00320">
    <property type="entry name" value="GPROTEINBRPT"/>
</dbReference>
<dbReference type="EMBL" id="KV907502">
    <property type="protein sequence ID" value="OOF94121.1"/>
    <property type="molecule type" value="Genomic_DNA"/>
</dbReference>
<evidence type="ECO:0000256" key="3">
    <source>
        <dbReference type="PROSITE-ProRule" id="PRU00221"/>
    </source>
</evidence>
<keyword evidence="1 3" id="KW-0853">WD repeat</keyword>
<accession>A0A1R3RI20</accession>
<feature type="repeat" description="WD" evidence="3">
    <location>
        <begin position="1238"/>
        <end position="1269"/>
    </location>
</feature>
<dbReference type="InterPro" id="IPR056884">
    <property type="entry name" value="NPHP3-like_N"/>
</dbReference>
<feature type="domain" description="Nephrocystin 3-like N-terminal" evidence="5">
    <location>
        <begin position="332"/>
        <end position="504"/>
    </location>
</feature>
<sequence length="1469" mass="165659">MKRYSKRIWRKVKGGEDARSARGSFPTVSEPPYTDKKSEILPAVQQEKVDSCRKDLWQVAYQELGSTDREILARVQDTAQSKGHHGKALQIVDDVIEATKRQYEDYRKGGLKIKKRADKDDINLRDIAHKILNATLSFRAIVDVFVSGDQSLVASSAWGIILLGLTVAHNYHNIRKAQFESSAFLTDVLTRCAFVEKEHYRDNRYETQVQVETAIIQVYKGVLRYTAQVYRMQEANLSERILESIFPLTNHPLKQIESTIKSDEERLRQWVRHDEHLQQQEKAEELLGRIDELINLVKDLHRRFDLYNLPDAEGASFDSYQNQHEEECLPGTRKELLQQVIDWAGSSEGPCIFWLNGMAGTGKSTISRSVSKAFQEKGQLGASYFFKRGEGDRGHAKRFVSTISRQLIATIPDLATGVSKAIEDDPDISKRGFRIQFEKLLLQPLSDLNDNQQVTSSVIVVDALDECEEEQDIRLLLQLLPLLQSSLRGQRSKPVQLRVFITSRPELPIQLGFQDDLVRDNHRDLVLHKIPKPVIEHDISLFLKHKLKKIEKTRSLPPDWPGDTQFKDLVKMSIPLFIFAATVCRVFEDYDLDPVQSLSEILKYQNEESKLDGTYLPVLQRIQTFSGKRRKMIIGEFHEVVGTIIILESPLSVASLAELLQIPARVIAARLSRLHAVLNIPDNDALPLGVFHLSFRDFLLDPETREKTEFWVDGGKAHQRLVTQCLGVMHRKLKKNICHLPYEGFERMEINAEIIGQSVSDYIPPELEYSCRHWTRHLALCESPLIVLEKVYVFLQEHFLHWAEAMSVLGYASEIVGDIEMLHVLIKDQEGSELAKFLYDAKRFILKCRRIADIAPLQLYSSGLIFAPSKSIIGRVFGLPLWIHRLSEAEESWSAELETIEGHHGSPVRSVAFSPDGRWLASGANDRTIKLWDVSTSTLQQTLEGHNGNVESIAFSPNGRQIASGSTDNTVKIWDLLTSTHQTLEGHEKRVRSIAFSADGRWLASGSDDRTVKLWDLTTNSQQTLKGHWTYVGSVAFSADGRWLASGSDDKTLIIWDPVRGGIHKTFEESNFVESVAFAPDGRLASGAGAIQIWDPATGTVQQTLGNPNDRAWSLAFSPDGTLLASSHLLDRTIRLWDLATGTLQRILRGHPWSAQCVAFSPDGRRLASCSAGNIIKLWDLDTMFCDSLSNDTQLTPHDLDRVLALAFSPDGRWLVSGSYEGIITIWDPMTSVPQQTFKGHKTYICSLTFSRDGRRMVSGSYDTTVRIWGFDTDPNGLVTSSLQRIIEVNSVVIATVVSPDGQWLASTSEDKTIRIWNAETGSLRRTIEDYRCIIRALAISGDGQWLASGDVDHTIRLWDPTTGALLHRIDTPTYSPEVAFCGDGVHLQTTLGLYDLPPAYRSAPADFRPPTLGVRVVNEEWVTLDGKKMLWLPPDYRGCAAIHDTILALGHRRLGPRSETITLLQFRQ</sequence>
<evidence type="ECO:0000256" key="2">
    <source>
        <dbReference type="ARBA" id="ARBA00022737"/>
    </source>
</evidence>
<dbReference type="PROSITE" id="PS00678">
    <property type="entry name" value="WD_REPEATS_1"/>
    <property type="match status" value="4"/>
</dbReference>
<dbReference type="InterPro" id="IPR019775">
    <property type="entry name" value="WD40_repeat_CS"/>
</dbReference>
<evidence type="ECO:0000256" key="1">
    <source>
        <dbReference type="ARBA" id="ARBA00022574"/>
    </source>
</evidence>
<feature type="repeat" description="WD" evidence="3">
    <location>
        <begin position="1196"/>
        <end position="1228"/>
    </location>
</feature>
<dbReference type="InterPro" id="IPR027417">
    <property type="entry name" value="P-loop_NTPase"/>
</dbReference>
<name>A0A1R3RI20_ASPC5</name>
<organism evidence="6 7">
    <name type="scientific">Aspergillus carbonarius (strain ITEM 5010)</name>
    <dbReference type="NCBI Taxonomy" id="602072"/>
    <lineage>
        <taxon>Eukaryota</taxon>
        <taxon>Fungi</taxon>
        <taxon>Dikarya</taxon>
        <taxon>Ascomycota</taxon>
        <taxon>Pezizomycotina</taxon>
        <taxon>Eurotiomycetes</taxon>
        <taxon>Eurotiomycetidae</taxon>
        <taxon>Eurotiales</taxon>
        <taxon>Aspergillaceae</taxon>
        <taxon>Aspergillus</taxon>
        <taxon>Aspergillus subgen. Circumdati</taxon>
    </lineage>
</organism>
<evidence type="ECO:0000259" key="5">
    <source>
        <dbReference type="Pfam" id="PF24883"/>
    </source>
</evidence>
<keyword evidence="7" id="KW-1185">Reference proteome</keyword>
<protein>
    <recommendedName>
        <fullName evidence="5">Nephrocystin 3-like N-terminal domain-containing protein</fullName>
    </recommendedName>
</protein>
<feature type="region of interest" description="Disordered" evidence="4">
    <location>
        <begin position="15"/>
        <end position="36"/>
    </location>
</feature>
<dbReference type="SMART" id="SM00320">
    <property type="entry name" value="WD40"/>
    <property type="match status" value="11"/>
</dbReference>
<feature type="repeat" description="WD" evidence="3">
    <location>
        <begin position="943"/>
        <end position="984"/>
    </location>
</feature>
<dbReference type="InterPro" id="IPR011047">
    <property type="entry name" value="Quinoprotein_ADH-like_sf"/>
</dbReference>
<dbReference type="PANTHER" id="PTHR19848:SF8">
    <property type="entry name" value="F-BOX AND WD REPEAT DOMAIN CONTAINING 7"/>
    <property type="match status" value="1"/>
</dbReference>
<feature type="repeat" description="WD" evidence="3">
    <location>
        <begin position="1328"/>
        <end position="1369"/>
    </location>
</feature>
<feature type="repeat" description="WD" evidence="3">
    <location>
        <begin position="1293"/>
        <end position="1327"/>
    </location>
</feature>
<evidence type="ECO:0000256" key="4">
    <source>
        <dbReference type="SAM" id="MobiDB-lite"/>
    </source>
</evidence>
<feature type="repeat" description="WD" evidence="3">
    <location>
        <begin position="1148"/>
        <end position="1183"/>
    </location>
</feature>
<feature type="repeat" description="WD" evidence="3">
    <location>
        <begin position="901"/>
        <end position="942"/>
    </location>
</feature>
<feature type="repeat" description="WD" evidence="3">
    <location>
        <begin position="1025"/>
        <end position="1057"/>
    </location>
</feature>
<dbReference type="Pfam" id="PF24883">
    <property type="entry name" value="NPHP3_N"/>
    <property type="match status" value="1"/>
</dbReference>
<dbReference type="InterPro" id="IPR015943">
    <property type="entry name" value="WD40/YVTN_repeat-like_dom_sf"/>
</dbReference>
<dbReference type="Gene3D" id="3.40.50.300">
    <property type="entry name" value="P-loop containing nucleotide triphosphate hydrolases"/>
    <property type="match status" value="1"/>
</dbReference>
<dbReference type="InterPro" id="IPR001680">
    <property type="entry name" value="WD40_rpt"/>
</dbReference>
<dbReference type="SUPFAM" id="SSF50998">
    <property type="entry name" value="Quinoprotein alcohol dehydrogenase-like"/>
    <property type="match status" value="1"/>
</dbReference>
<feature type="repeat" description="WD" evidence="3">
    <location>
        <begin position="984"/>
        <end position="1025"/>
    </location>
</feature>
<dbReference type="STRING" id="602072.A0A1R3RI20"/>
<dbReference type="VEuPathDB" id="FungiDB:ASPCADRAFT_149307"/>
<dbReference type="SUPFAM" id="SSF82171">
    <property type="entry name" value="DPP6 N-terminal domain-like"/>
    <property type="match status" value="1"/>
</dbReference>
<dbReference type="OMA" id="AHSDWVE"/>
<reference evidence="7" key="1">
    <citation type="journal article" date="2017" name="Genome Biol.">
        <title>Comparative genomics reveals high biological diversity and specific adaptations in the industrially and medically important fungal genus Aspergillus.</title>
        <authorList>
            <person name="de Vries R.P."/>
            <person name="Riley R."/>
            <person name="Wiebenga A."/>
            <person name="Aguilar-Osorio G."/>
            <person name="Amillis S."/>
            <person name="Uchima C.A."/>
            <person name="Anderluh G."/>
            <person name="Asadollahi M."/>
            <person name="Askin M."/>
            <person name="Barry K."/>
            <person name="Battaglia E."/>
            <person name="Bayram O."/>
            <person name="Benocci T."/>
            <person name="Braus-Stromeyer S.A."/>
            <person name="Caldana C."/>
            <person name="Canovas D."/>
            <person name="Cerqueira G.C."/>
            <person name="Chen F."/>
            <person name="Chen W."/>
            <person name="Choi C."/>
            <person name="Clum A."/>
            <person name="Dos Santos R.A."/>
            <person name="Damasio A.R."/>
            <person name="Diallinas G."/>
            <person name="Emri T."/>
            <person name="Fekete E."/>
            <person name="Flipphi M."/>
            <person name="Freyberg S."/>
            <person name="Gallo A."/>
            <person name="Gournas C."/>
            <person name="Habgood R."/>
            <person name="Hainaut M."/>
            <person name="Harispe M.L."/>
            <person name="Henrissat B."/>
            <person name="Hilden K.S."/>
            <person name="Hope R."/>
            <person name="Hossain A."/>
            <person name="Karabika E."/>
            <person name="Karaffa L."/>
            <person name="Karanyi Z."/>
            <person name="Krasevec N."/>
            <person name="Kuo A."/>
            <person name="Kusch H."/>
            <person name="LaButti K."/>
            <person name="Lagendijk E.L."/>
            <person name="Lapidus A."/>
            <person name="Levasseur A."/>
            <person name="Lindquist E."/>
            <person name="Lipzen A."/>
            <person name="Logrieco A.F."/>
            <person name="MacCabe A."/>
            <person name="Maekelae M.R."/>
            <person name="Malavazi I."/>
            <person name="Melin P."/>
            <person name="Meyer V."/>
            <person name="Mielnichuk N."/>
            <person name="Miskei M."/>
            <person name="Molnar A.P."/>
            <person name="Mule G."/>
            <person name="Ngan C.Y."/>
            <person name="Orejas M."/>
            <person name="Orosz E."/>
            <person name="Ouedraogo J.P."/>
            <person name="Overkamp K.M."/>
            <person name="Park H.-S."/>
            <person name="Perrone G."/>
            <person name="Piumi F."/>
            <person name="Punt P.J."/>
            <person name="Ram A.F."/>
            <person name="Ramon A."/>
            <person name="Rauscher S."/>
            <person name="Record E."/>
            <person name="Riano-Pachon D.M."/>
            <person name="Robert V."/>
            <person name="Roehrig J."/>
            <person name="Ruller R."/>
            <person name="Salamov A."/>
            <person name="Salih N.S."/>
            <person name="Samson R.A."/>
            <person name="Sandor E."/>
            <person name="Sanguinetti M."/>
            <person name="Schuetze T."/>
            <person name="Sepcic K."/>
            <person name="Shelest E."/>
            <person name="Sherlock G."/>
            <person name="Sophianopoulou V."/>
            <person name="Squina F.M."/>
            <person name="Sun H."/>
            <person name="Susca A."/>
            <person name="Todd R.B."/>
            <person name="Tsang A."/>
            <person name="Unkles S.E."/>
            <person name="van de Wiele N."/>
            <person name="van Rossen-Uffink D."/>
            <person name="Oliveira J.V."/>
            <person name="Vesth T.C."/>
            <person name="Visser J."/>
            <person name="Yu J.-H."/>
            <person name="Zhou M."/>
            <person name="Andersen M.R."/>
            <person name="Archer D.B."/>
            <person name="Baker S.E."/>
            <person name="Benoit I."/>
            <person name="Brakhage A.A."/>
            <person name="Braus G.H."/>
            <person name="Fischer R."/>
            <person name="Frisvad J.C."/>
            <person name="Goldman G.H."/>
            <person name="Houbraken J."/>
            <person name="Oakley B."/>
            <person name="Pocsi I."/>
            <person name="Scazzocchio C."/>
            <person name="Seiboth B."/>
            <person name="vanKuyk P.A."/>
            <person name="Wortman J."/>
            <person name="Dyer P.S."/>
            <person name="Grigoriev I.V."/>
        </authorList>
    </citation>
    <scope>NUCLEOTIDE SEQUENCE [LARGE SCALE GENOMIC DNA]</scope>
    <source>
        <strain evidence="7">ITEM 5010</strain>
    </source>
</reference>
<dbReference type="PANTHER" id="PTHR19848">
    <property type="entry name" value="WD40 REPEAT PROTEIN"/>
    <property type="match status" value="1"/>
</dbReference>
<evidence type="ECO:0000313" key="7">
    <source>
        <dbReference type="Proteomes" id="UP000188318"/>
    </source>
</evidence>
<dbReference type="CDD" id="cd00200">
    <property type="entry name" value="WD40"/>
    <property type="match status" value="2"/>
</dbReference>
<dbReference type="PROSITE" id="PS50082">
    <property type="entry name" value="WD_REPEATS_2"/>
    <property type="match status" value="9"/>
</dbReference>
<dbReference type="Proteomes" id="UP000188318">
    <property type="component" value="Unassembled WGS sequence"/>
</dbReference>
<dbReference type="PROSITE" id="PS50294">
    <property type="entry name" value="WD_REPEATS_REGION"/>
    <property type="match status" value="9"/>
</dbReference>